<feature type="binding site" evidence="6">
    <location>
        <position position="65"/>
    </location>
    <ligand>
        <name>FMN</name>
        <dbReference type="ChEBI" id="CHEBI:58210"/>
    </ligand>
</feature>
<dbReference type="InterPro" id="IPR016215">
    <property type="entry name" value="NTA_MOA"/>
</dbReference>
<sequence length="444" mass="49191">MPIRSIVSYQPDHRLLLTVVINATGTHPRSWLHHPDPGAFVQLEHYLRLARTAHEGTFDAIWLPDAAHIGAPASTHFASLDPFVLLTALATQVPDIGLVPTFSTSYRNPYEVARMVTSLDQVSGGRAGFNAVTSVNRDEARNFGQDGPEAYATRYARADEFLTVLTKLHRSWPLTDFEALRARGLCYDAEVTRPVDHHGEHFQVRGPLNVPQAQPGGPLVGVAGGSDHAQQLAVTHADAFYTALVNREAAIEFSHGLRARAGRPVRVMPGLAPIVGSTTEEANRLLDEAAADYGFSLDPVDRVSELLQIDPSRLHPDRPVPAELLARPPAQWSRPLGFWTAIVDAVQREQLLVRQIARRFQVFTGHHVVVGTPDHIADYIIDWWARGAVDGFAILSLFNFRDIPTFVDEVVPVLRQRGVFPSGYRKEGLRQRFGIPQALEQDRQ</sequence>
<gene>
    <name evidence="8" type="ORF">E0H26_13875</name>
</gene>
<evidence type="ECO:0000313" key="9">
    <source>
        <dbReference type="Proteomes" id="UP000292274"/>
    </source>
</evidence>
<dbReference type="GO" id="GO:0004497">
    <property type="term" value="F:monooxygenase activity"/>
    <property type="evidence" value="ECO:0007669"/>
    <property type="project" value="UniProtKB-KW"/>
</dbReference>
<feature type="domain" description="Luciferase-like" evidence="7">
    <location>
        <begin position="34"/>
        <end position="383"/>
    </location>
</feature>
<name>A0A4R0GIX2_9ACTN</name>
<dbReference type="OrthoDB" id="4505903at2"/>
<evidence type="ECO:0000313" key="8">
    <source>
        <dbReference type="EMBL" id="TCB96717.1"/>
    </source>
</evidence>
<evidence type="ECO:0000256" key="4">
    <source>
        <dbReference type="ARBA" id="ARBA00023033"/>
    </source>
</evidence>
<dbReference type="InterPro" id="IPR036661">
    <property type="entry name" value="Luciferase-like_sf"/>
</dbReference>
<comment type="caution">
    <text evidence="8">The sequence shown here is derived from an EMBL/GenBank/DDBJ whole genome shotgun (WGS) entry which is preliminary data.</text>
</comment>
<organism evidence="8 9">
    <name type="scientific">Micromonospora zingiberis</name>
    <dbReference type="NCBI Taxonomy" id="2053011"/>
    <lineage>
        <taxon>Bacteria</taxon>
        <taxon>Bacillati</taxon>
        <taxon>Actinomycetota</taxon>
        <taxon>Actinomycetes</taxon>
        <taxon>Micromonosporales</taxon>
        <taxon>Micromonosporaceae</taxon>
        <taxon>Micromonospora</taxon>
    </lineage>
</organism>
<dbReference type="PIRSF" id="PIRSF000337">
    <property type="entry name" value="NTA_MOA"/>
    <property type="match status" value="1"/>
</dbReference>
<keyword evidence="1 6" id="KW-0285">Flavoprotein</keyword>
<keyword evidence="2 6" id="KW-0288">FMN</keyword>
<dbReference type="Proteomes" id="UP000292274">
    <property type="component" value="Unassembled WGS sequence"/>
</dbReference>
<evidence type="ECO:0000259" key="7">
    <source>
        <dbReference type="Pfam" id="PF00296"/>
    </source>
</evidence>
<dbReference type="AlphaFoldDB" id="A0A4R0GIX2"/>
<dbReference type="InterPro" id="IPR011251">
    <property type="entry name" value="Luciferase-like_dom"/>
</dbReference>
<dbReference type="Pfam" id="PF00296">
    <property type="entry name" value="Bac_luciferase"/>
    <property type="match status" value="1"/>
</dbReference>
<evidence type="ECO:0000256" key="6">
    <source>
        <dbReference type="PIRSR" id="PIRSR000337-1"/>
    </source>
</evidence>
<dbReference type="GO" id="GO:0016705">
    <property type="term" value="F:oxidoreductase activity, acting on paired donors, with incorporation or reduction of molecular oxygen"/>
    <property type="evidence" value="ECO:0007669"/>
    <property type="project" value="InterPro"/>
</dbReference>
<dbReference type="InterPro" id="IPR051260">
    <property type="entry name" value="Diverse_substr_monoxygenases"/>
</dbReference>
<evidence type="ECO:0000256" key="3">
    <source>
        <dbReference type="ARBA" id="ARBA00023002"/>
    </source>
</evidence>
<protein>
    <submittedName>
        <fullName evidence="8">LLM class flavin-dependent oxidoreductase</fullName>
    </submittedName>
</protein>
<proteinExistence type="inferred from homology"/>
<keyword evidence="9" id="KW-1185">Reference proteome</keyword>
<dbReference type="EMBL" id="SJJR01000008">
    <property type="protein sequence ID" value="TCB96717.1"/>
    <property type="molecule type" value="Genomic_DNA"/>
</dbReference>
<feature type="binding site" evidence="6">
    <location>
        <position position="101"/>
    </location>
    <ligand>
        <name>FMN</name>
        <dbReference type="ChEBI" id="CHEBI:58210"/>
    </ligand>
</feature>
<evidence type="ECO:0000256" key="5">
    <source>
        <dbReference type="ARBA" id="ARBA00033748"/>
    </source>
</evidence>
<keyword evidence="4" id="KW-0503">Monooxygenase</keyword>
<dbReference type="PANTHER" id="PTHR30011:SF16">
    <property type="entry name" value="C2H2 FINGER DOMAIN TRANSCRIPTION FACTOR (EUROFUNG)-RELATED"/>
    <property type="match status" value="1"/>
</dbReference>
<reference evidence="8 9" key="1">
    <citation type="submission" date="2019-02" db="EMBL/GenBank/DDBJ databases">
        <title>Jishengella sp. nov., isolated from a root of Zingiber montanum.</title>
        <authorList>
            <person name="Kuncharoen N."/>
            <person name="Kudo T."/>
            <person name="Masahiro Y."/>
            <person name="Ohkuma M."/>
            <person name="Tanasupawat S."/>
        </authorList>
    </citation>
    <scope>NUCLEOTIDE SEQUENCE [LARGE SCALE GENOMIC DNA]</scope>
    <source>
        <strain evidence="8 9">PLAI 1-1</strain>
    </source>
</reference>
<feature type="binding site" evidence="6">
    <location>
        <position position="155"/>
    </location>
    <ligand>
        <name>FMN</name>
        <dbReference type="ChEBI" id="CHEBI:58210"/>
    </ligand>
</feature>
<dbReference type="Gene3D" id="3.20.20.30">
    <property type="entry name" value="Luciferase-like domain"/>
    <property type="match status" value="1"/>
</dbReference>
<evidence type="ECO:0000256" key="1">
    <source>
        <dbReference type="ARBA" id="ARBA00022630"/>
    </source>
</evidence>
<comment type="similarity">
    <text evidence="5">Belongs to the NtaA/SnaA/DszA monooxygenase family.</text>
</comment>
<keyword evidence="3" id="KW-0560">Oxidoreductase</keyword>
<dbReference type="NCBIfam" id="TIGR03860">
    <property type="entry name" value="FMN_nitrolo"/>
    <property type="match status" value="1"/>
</dbReference>
<dbReference type="PANTHER" id="PTHR30011">
    <property type="entry name" value="ALKANESULFONATE MONOOXYGENASE-RELATED"/>
    <property type="match status" value="1"/>
</dbReference>
<dbReference type="SUPFAM" id="SSF51679">
    <property type="entry name" value="Bacterial luciferase-like"/>
    <property type="match status" value="1"/>
</dbReference>
<feature type="binding site" evidence="6">
    <location>
        <position position="226"/>
    </location>
    <ligand>
        <name>FMN</name>
        <dbReference type="ChEBI" id="CHEBI:58210"/>
    </ligand>
</feature>
<evidence type="ECO:0000256" key="2">
    <source>
        <dbReference type="ARBA" id="ARBA00022643"/>
    </source>
</evidence>
<accession>A0A4R0GIX2</accession>